<dbReference type="GO" id="GO:0015171">
    <property type="term" value="F:amino acid transmembrane transporter activity"/>
    <property type="evidence" value="ECO:0007669"/>
    <property type="project" value="TreeGrafter"/>
</dbReference>
<comment type="caution">
    <text evidence="7">The sequence shown here is derived from an EMBL/GenBank/DDBJ whole genome shotgun (WGS) entry which is preliminary data.</text>
</comment>
<reference evidence="7 8" key="1">
    <citation type="submission" date="2013-07" db="EMBL/GenBank/DDBJ databases">
        <authorList>
            <consortium name="DOE Joint Genome Institute"/>
            <person name="Eisen J."/>
            <person name="Huntemann M."/>
            <person name="Han J."/>
            <person name="Chen A."/>
            <person name="Kyrpides N."/>
            <person name="Mavromatis K."/>
            <person name="Markowitz V."/>
            <person name="Palaniappan K."/>
            <person name="Ivanova N."/>
            <person name="Schaumberg A."/>
            <person name="Pati A."/>
            <person name="Liolios K."/>
            <person name="Nordberg H.P."/>
            <person name="Cantor M.N."/>
            <person name="Hua S.X."/>
            <person name="Woyke T."/>
        </authorList>
    </citation>
    <scope>NUCLEOTIDE SEQUENCE [LARGE SCALE GENOMIC DNA]</scope>
    <source>
        <strain evidence="7 8">DSM 44712</strain>
    </source>
</reference>
<evidence type="ECO:0000313" key="7">
    <source>
        <dbReference type="EMBL" id="EXG81699.1"/>
    </source>
</evidence>
<dbReference type="PANTHER" id="PTHR30086">
    <property type="entry name" value="ARGININE EXPORTER PROTEIN ARGO"/>
    <property type="match status" value="1"/>
</dbReference>
<dbReference type="PANTHER" id="PTHR30086:SF20">
    <property type="entry name" value="ARGININE EXPORTER PROTEIN ARGO-RELATED"/>
    <property type="match status" value="1"/>
</dbReference>
<feature type="transmembrane region" description="Helical" evidence="6">
    <location>
        <begin position="71"/>
        <end position="89"/>
    </location>
</feature>
<evidence type="ECO:0000256" key="4">
    <source>
        <dbReference type="ARBA" id="ARBA00022989"/>
    </source>
</evidence>
<protein>
    <submittedName>
        <fullName evidence="7">Putative threonine efflux protein</fullName>
    </submittedName>
</protein>
<dbReference type="Pfam" id="PF01810">
    <property type="entry name" value="LysE"/>
    <property type="match status" value="1"/>
</dbReference>
<keyword evidence="3 6" id="KW-0812">Transmembrane</keyword>
<dbReference type="AlphaFoldDB" id="A0A010ZSM8"/>
<evidence type="ECO:0000256" key="1">
    <source>
        <dbReference type="ARBA" id="ARBA00004651"/>
    </source>
</evidence>
<feature type="transmembrane region" description="Helical" evidence="6">
    <location>
        <begin position="41"/>
        <end position="65"/>
    </location>
</feature>
<dbReference type="GO" id="GO:0005886">
    <property type="term" value="C:plasma membrane"/>
    <property type="evidence" value="ECO:0007669"/>
    <property type="project" value="UniProtKB-SubCell"/>
</dbReference>
<feature type="transmembrane region" description="Helical" evidence="6">
    <location>
        <begin position="6"/>
        <end position="29"/>
    </location>
</feature>
<evidence type="ECO:0000256" key="6">
    <source>
        <dbReference type="SAM" id="Phobius"/>
    </source>
</evidence>
<keyword evidence="4 6" id="KW-1133">Transmembrane helix</keyword>
<organism evidence="7 8">
    <name type="scientific">Cryptosporangium arvum DSM 44712</name>
    <dbReference type="NCBI Taxonomy" id="927661"/>
    <lineage>
        <taxon>Bacteria</taxon>
        <taxon>Bacillati</taxon>
        <taxon>Actinomycetota</taxon>
        <taxon>Actinomycetes</taxon>
        <taxon>Cryptosporangiales</taxon>
        <taxon>Cryptosporangiaceae</taxon>
        <taxon>Cryptosporangium</taxon>
    </lineage>
</organism>
<keyword evidence="8" id="KW-1185">Reference proteome</keyword>
<keyword evidence="5 6" id="KW-0472">Membrane</keyword>
<dbReference type="EMBL" id="JFBT01000001">
    <property type="protein sequence ID" value="EXG81699.1"/>
    <property type="molecule type" value="Genomic_DNA"/>
</dbReference>
<accession>A0A010ZSM8</accession>
<evidence type="ECO:0000256" key="5">
    <source>
        <dbReference type="ARBA" id="ARBA00023136"/>
    </source>
</evidence>
<evidence type="ECO:0000256" key="2">
    <source>
        <dbReference type="ARBA" id="ARBA00022475"/>
    </source>
</evidence>
<dbReference type="OrthoDB" id="3530905at2"/>
<comment type="subcellular location">
    <subcellularLocation>
        <location evidence="1">Cell membrane</location>
        <topology evidence="1">Multi-pass membrane protein</topology>
    </subcellularLocation>
</comment>
<evidence type="ECO:0000313" key="8">
    <source>
        <dbReference type="Proteomes" id="UP000021053"/>
    </source>
</evidence>
<dbReference type="PIRSF" id="PIRSF006324">
    <property type="entry name" value="LeuE"/>
    <property type="match status" value="1"/>
</dbReference>
<keyword evidence="2" id="KW-1003">Cell membrane</keyword>
<name>A0A010ZSM8_9ACTN</name>
<gene>
    <name evidence="7" type="ORF">CryarDRAFT_2818</name>
</gene>
<dbReference type="RefSeq" id="WP_035851125.1">
    <property type="nucleotide sequence ID" value="NZ_KK073874.1"/>
</dbReference>
<evidence type="ECO:0000256" key="3">
    <source>
        <dbReference type="ARBA" id="ARBA00022692"/>
    </source>
</evidence>
<proteinExistence type="predicted"/>
<sequence>MSVTSSLLSFAAVAALLTIVPGLDTAYVLRTALVSGRRPAFAAALGIGTGSLVWGAAAAVGVSALLTASTVAYTALRVAGAAYLVWLGVQMIRSTLRRRDPDAPGGPGDAVSSRRAWWRGTLTNLLNPKVGAFYLAVIPQFLPEQAPPLLMGVALALVHNAEGMLWFSALILAAHGVRGWLRRPSVHRAIDRVTGTALIGFGLKLAVSPH</sequence>
<dbReference type="Proteomes" id="UP000021053">
    <property type="component" value="Unassembled WGS sequence"/>
</dbReference>
<dbReference type="HOGENOM" id="CLU_079569_3_0_11"/>
<dbReference type="InterPro" id="IPR001123">
    <property type="entry name" value="LeuE-type"/>
</dbReference>